<name>A0A4V1XYR2_9ACTN</name>
<evidence type="ECO:0000313" key="4">
    <source>
        <dbReference type="EMBL" id="RYP84139.1"/>
    </source>
</evidence>
<sequence length="340" mass="35565">MRRVRLSLAATLAATLMLAAAACGGDDKESSTDEAAPKGTGQGAVLSSTWPLTGLPVSGDQSAEQSHPVFIVKIDNTSSSSPQIGLGDADMVVEELVEGGSTRLAAFFYSKIPANAGPVRSMRASDIGIVKPVDGQMVTSGAAGVTIRRLQGAGVKFYGEGSKGMYRDNARSAPYNLFVKLQDLAKTVKVDEARPADYLPWGDAKDLPKGQPAKTIAASFSGGHTTDWVFRGGTYENTNSNAAAGDKFLADSVLVLRVKVGDAGYRDPAGNPVPETHFTGTGKAMLFHDGRLVRGTWSKHGLNSALKLKTKAGALEVPAGHTFIELVPTGNGGNVTFTRK</sequence>
<dbReference type="Pfam" id="PF11258">
    <property type="entry name" value="DUF3048"/>
    <property type="match status" value="1"/>
</dbReference>
<proteinExistence type="predicted"/>
<dbReference type="RefSeq" id="WP_134719289.1">
    <property type="nucleotide sequence ID" value="NZ_SDKM01000026.1"/>
</dbReference>
<gene>
    <name evidence="4" type="ORF">EKO23_16855</name>
</gene>
<keyword evidence="1" id="KW-0732">Signal</keyword>
<dbReference type="InterPro" id="IPR023158">
    <property type="entry name" value="YerB-like_sf"/>
</dbReference>
<feature type="domain" description="DUF3048" evidence="3">
    <location>
        <begin position="224"/>
        <end position="324"/>
    </location>
</feature>
<accession>A0A4V1XYR2</accession>
<dbReference type="SUPFAM" id="SSF159774">
    <property type="entry name" value="YerB-like"/>
    <property type="match status" value="1"/>
</dbReference>
<evidence type="ECO:0000256" key="1">
    <source>
        <dbReference type="SAM" id="SignalP"/>
    </source>
</evidence>
<feature type="signal peptide" evidence="1">
    <location>
        <begin position="1"/>
        <end position="21"/>
    </location>
</feature>
<evidence type="ECO:0000259" key="2">
    <source>
        <dbReference type="Pfam" id="PF11258"/>
    </source>
</evidence>
<dbReference type="AlphaFoldDB" id="A0A4V1XYR2"/>
<organism evidence="4 5">
    <name type="scientific">Nocardioides guangzhouensis</name>
    <dbReference type="NCBI Taxonomy" id="2497878"/>
    <lineage>
        <taxon>Bacteria</taxon>
        <taxon>Bacillati</taxon>
        <taxon>Actinomycetota</taxon>
        <taxon>Actinomycetes</taxon>
        <taxon>Propionibacteriales</taxon>
        <taxon>Nocardioidaceae</taxon>
        <taxon>Nocardioides</taxon>
    </lineage>
</organism>
<dbReference type="Gene3D" id="3.50.90.10">
    <property type="entry name" value="YerB-like"/>
    <property type="match status" value="1"/>
</dbReference>
<protein>
    <submittedName>
        <fullName evidence="4">DUF3048 domain-containing protein</fullName>
    </submittedName>
</protein>
<dbReference type="Proteomes" id="UP000295198">
    <property type="component" value="Unassembled WGS sequence"/>
</dbReference>
<dbReference type="InterPro" id="IPR021416">
    <property type="entry name" value="DUF3048_N"/>
</dbReference>
<reference evidence="4 5" key="1">
    <citation type="submission" date="2019-01" db="EMBL/GenBank/DDBJ databases">
        <title>Nocardioides guangzhouensis sp. nov., an actinobacterium isolated from soil.</title>
        <authorList>
            <person name="Fu Y."/>
            <person name="Cai Y."/>
            <person name="Lin Z."/>
            <person name="Chen P."/>
        </authorList>
    </citation>
    <scope>NUCLEOTIDE SEQUENCE [LARGE SCALE GENOMIC DNA]</scope>
    <source>
        <strain evidence="4 5">130</strain>
    </source>
</reference>
<dbReference type="InterPro" id="IPR035328">
    <property type="entry name" value="DUF3048_C"/>
</dbReference>
<feature type="domain" description="DUF3048" evidence="2">
    <location>
        <begin position="52"/>
        <end position="189"/>
    </location>
</feature>
<comment type="caution">
    <text evidence="4">The sequence shown here is derived from an EMBL/GenBank/DDBJ whole genome shotgun (WGS) entry which is preliminary data.</text>
</comment>
<feature type="chain" id="PRO_5020938915" evidence="1">
    <location>
        <begin position="22"/>
        <end position="340"/>
    </location>
</feature>
<dbReference type="Pfam" id="PF17479">
    <property type="entry name" value="DUF3048_C"/>
    <property type="match status" value="1"/>
</dbReference>
<dbReference type="EMBL" id="SDKM01000026">
    <property type="protein sequence ID" value="RYP84139.1"/>
    <property type="molecule type" value="Genomic_DNA"/>
</dbReference>
<evidence type="ECO:0000259" key="3">
    <source>
        <dbReference type="Pfam" id="PF17479"/>
    </source>
</evidence>
<evidence type="ECO:0000313" key="5">
    <source>
        <dbReference type="Proteomes" id="UP000295198"/>
    </source>
</evidence>
<dbReference type="OrthoDB" id="9779102at2"/>
<dbReference type="PROSITE" id="PS51257">
    <property type="entry name" value="PROKAR_LIPOPROTEIN"/>
    <property type="match status" value="1"/>
</dbReference>
<keyword evidence="5" id="KW-1185">Reference proteome</keyword>